<name>A0ABR7GM78_9FIRM</name>
<dbReference type="RefSeq" id="WP_186969677.1">
    <property type="nucleotide sequence ID" value="NZ_JACOPK010000004.1"/>
</dbReference>
<gene>
    <name evidence="1" type="ORF">H8S02_05570</name>
</gene>
<dbReference type="Pfam" id="PF16079">
    <property type="entry name" value="Phage_holin_5_2"/>
    <property type="match status" value="1"/>
</dbReference>
<protein>
    <submittedName>
        <fullName evidence="1">Phage holin family protein</fullName>
    </submittedName>
</protein>
<evidence type="ECO:0000313" key="1">
    <source>
        <dbReference type="EMBL" id="MBC5695415.1"/>
    </source>
</evidence>
<dbReference type="EMBL" id="JACOPK010000004">
    <property type="protein sequence ID" value="MBC5695415.1"/>
    <property type="molecule type" value="Genomic_DNA"/>
</dbReference>
<comment type="caution">
    <text evidence="1">The sequence shown here is derived from an EMBL/GenBank/DDBJ whole genome shotgun (WGS) entry which is preliminary data.</text>
</comment>
<dbReference type="Proteomes" id="UP000641741">
    <property type="component" value="Unassembled WGS sequence"/>
</dbReference>
<organism evidence="1 2">
    <name type="scientific">Agathobaculum hominis</name>
    <dbReference type="NCBI Taxonomy" id="2763014"/>
    <lineage>
        <taxon>Bacteria</taxon>
        <taxon>Bacillati</taxon>
        <taxon>Bacillota</taxon>
        <taxon>Clostridia</taxon>
        <taxon>Eubacteriales</taxon>
        <taxon>Butyricicoccaceae</taxon>
        <taxon>Agathobaculum</taxon>
    </lineage>
</organism>
<reference evidence="1 2" key="1">
    <citation type="submission" date="2020-08" db="EMBL/GenBank/DDBJ databases">
        <title>Genome public.</title>
        <authorList>
            <person name="Liu C."/>
            <person name="Sun Q."/>
        </authorList>
    </citation>
    <scope>NUCLEOTIDE SEQUENCE [LARGE SCALE GENOMIC DNA]</scope>
    <source>
        <strain evidence="1 2">M2</strain>
    </source>
</reference>
<keyword evidence="2" id="KW-1185">Reference proteome</keyword>
<sequence>MEHLSQYIEADYAVLSAVLYCLGRVLKALGRFPNRLIPLTLTGCGIALACLGAASRWSEYANWAGVMFDGVVQGILCTGMSVYLNEVISHCGPGGCSPGK</sequence>
<evidence type="ECO:0000313" key="2">
    <source>
        <dbReference type="Proteomes" id="UP000641741"/>
    </source>
</evidence>
<accession>A0ABR7GM78</accession>
<proteinExistence type="predicted"/>
<dbReference type="InterPro" id="IPR032111">
    <property type="entry name" value="Clostridium_phage_holin"/>
</dbReference>